<evidence type="ECO:0000313" key="6">
    <source>
        <dbReference type="Proteomes" id="UP000050465"/>
    </source>
</evidence>
<dbReference type="PANTHER" id="PTHR23089">
    <property type="entry name" value="HISTIDINE TRIAD HIT PROTEIN"/>
    <property type="match status" value="1"/>
</dbReference>
<dbReference type="PROSITE" id="PS00892">
    <property type="entry name" value="HIT_1"/>
    <property type="match status" value="1"/>
</dbReference>
<proteinExistence type="predicted"/>
<dbReference type="Pfam" id="PF01230">
    <property type="entry name" value="HIT"/>
    <property type="match status" value="1"/>
</dbReference>
<reference evidence="5 6" key="1">
    <citation type="submission" date="2015-09" db="EMBL/GenBank/DDBJ databases">
        <title>Identification and resolution of microdiversity through metagenomic sequencing of parallel consortia.</title>
        <authorList>
            <person name="Nelson W.C."/>
            <person name="Romine M.F."/>
            <person name="Lindemann S.R."/>
        </authorList>
    </citation>
    <scope>NUCLEOTIDE SEQUENCE [LARGE SCALE GENOMIC DNA]</scope>
    <source>
        <strain evidence="5">Ana</strain>
    </source>
</reference>
<dbReference type="InterPro" id="IPR019808">
    <property type="entry name" value="Histidine_triad_CS"/>
</dbReference>
<evidence type="ECO:0000259" key="4">
    <source>
        <dbReference type="PROSITE" id="PS51084"/>
    </source>
</evidence>
<evidence type="ECO:0000313" key="5">
    <source>
        <dbReference type="EMBL" id="KPQ37121.1"/>
    </source>
</evidence>
<dbReference type="SUPFAM" id="SSF54197">
    <property type="entry name" value="HIT-like"/>
    <property type="match status" value="1"/>
</dbReference>
<dbReference type="GO" id="GO:0003824">
    <property type="term" value="F:catalytic activity"/>
    <property type="evidence" value="ECO:0007669"/>
    <property type="project" value="InterPro"/>
</dbReference>
<dbReference type="STRING" id="1666911.HLUCCA11_04150"/>
<evidence type="ECO:0000256" key="2">
    <source>
        <dbReference type="PIRSR" id="PIRSR601310-3"/>
    </source>
</evidence>
<dbReference type="PATRIC" id="fig|1666911.3.peg.3682"/>
<dbReference type="Gene3D" id="3.30.428.10">
    <property type="entry name" value="HIT-like"/>
    <property type="match status" value="1"/>
</dbReference>
<dbReference type="Proteomes" id="UP000050465">
    <property type="component" value="Unassembled WGS sequence"/>
</dbReference>
<dbReference type="InterPro" id="IPR001310">
    <property type="entry name" value="Histidine_triad_HIT"/>
</dbReference>
<feature type="active site" description="Tele-AMP-histidine intermediate" evidence="1">
    <location>
        <position position="100"/>
    </location>
</feature>
<sequence length="114" mass="12532">MSEDTLFSKIIRREIPADIVYEDELCLAFRDIAPQAPTHILVIPKKPIPALSEAQEADKALLGHLLLAVGEIAQQQKLDTGYRVVINTGEDGGQTVFHLHMHLLGGRSLSWPPG</sequence>
<dbReference type="CDD" id="cd01276">
    <property type="entry name" value="PKCI_related"/>
    <property type="match status" value="1"/>
</dbReference>
<comment type="caution">
    <text evidence="5">The sequence shown here is derived from an EMBL/GenBank/DDBJ whole genome shotgun (WGS) entry which is preliminary data.</text>
</comment>
<dbReference type="PRINTS" id="PR00332">
    <property type="entry name" value="HISTRIAD"/>
</dbReference>
<accession>A0A0P7ZU44</accession>
<evidence type="ECO:0000256" key="3">
    <source>
        <dbReference type="PROSITE-ProRule" id="PRU00464"/>
    </source>
</evidence>
<name>A0A0P7ZU44_9CYAN</name>
<feature type="short sequence motif" description="Histidine triad motif" evidence="2 3">
    <location>
        <begin position="98"/>
        <end position="102"/>
    </location>
</feature>
<gene>
    <name evidence="5" type="primary">hinT</name>
    <name evidence="5" type="ORF">HLUCCA11_04150</name>
</gene>
<dbReference type="InterPro" id="IPR036265">
    <property type="entry name" value="HIT-like_sf"/>
</dbReference>
<organism evidence="5 6">
    <name type="scientific">Phormidesmis priestleyi Ana</name>
    <dbReference type="NCBI Taxonomy" id="1666911"/>
    <lineage>
        <taxon>Bacteria</taxon>
        <taxon>Bacillati</taxon>
        <taxon>Cyanobacteriota</taxon>
        <taxon>Cyanophyceae</taxon>
        <taxon>Leptolyngbyales</taxon>
        <taxon>Leptolyngbyaceae</taxon>
        <taxon>Phormidesmis</taxon>
    </lineage>
</organism>
<dbReference type="InterPro" id="IPR011146">
    <property type="entry name" value="HIT-like"/>
</dbReference>
<dbReference type="AlphaFoldDB" id="A0A0P7ZU44"/>
<protein>
    <submittedName>
        <fullName evidence="5">Histidine triad (HIT) family protein</fullName>
    </submittedName>
</protein>
<evidence type="ECO:0000256" key="1">
    <source>
        <dbReference type="PIRSR" id="PIRSR601310-1"/>
    </source>
</evidence>
<dbReference type="FunFam" id="3.30.428.10:FF:000005">
    <property type="entry name" value="Histidine triad nucleotide-binding protein 1"/>
    <property type="match status" value="1"/>
</dbReference>
<feature type="domain" description="HIT" evidence="4">
    <location>
        <begin position="6"/>
        <end position="114"/>
    </location>
</feature>
<dbReference type="EMBL" id="LJZR01000003">
    <property type="protein sequence ID" value="KPQ37121.1"/>
    <property type="molecule type" value="Genomic_DNA"/>
</dbReference>
<dbReference type="PROSITE" id="PS51084">
    <property type="entry name" value="HIT_2"/>
    <property type="match status" value="1"/>
</dbReference>